<dbReference type="EMBL" id="CAKMRJ010003334">
    <property type="protein sequence ID" value="CAH1432469.1"/>
    <property type="molecule type" value="Genomic_DNA"/>
</dbReference>
<dbReference type="Proteomes" id="UP001157418">
    <property type="component" value="Unassembled WGS sequence"/>
</dbReference>
<proteinExistence type="predicted"/>
<comment type="caution">
    <text evidence="1">The sequence shown here is derived from an EMBL/GenBank/DDBJ whole genome shotgun (WGS) entry which is preliminary data.</text>
</comment>
<accession>A0AAU9N830</accession>
<dbReference type="AlphaFoldDB" id="A0AAU9N830"/>
<gene>
    <name evidence="1" type="ORF">LVIROSA_LOCUS19115</name>
</gene>
<name>A0AAU9N830_9ASTR</name>
<protein>
    <submittedName>
        <fullName evidence="1">Uncharacterized protein</fullName>
    </submittedName>
</protein>
<organism evidence="1 2">
    <name type="scientific">Lactuca virosa</name>
    <dbReference type="NCBI Taxonomy" id="75947"/>
    <lineage>
        <taxon>Eukaryota</taxon>
        <taxon>Viridiplantae</taxon>
        <taxon>Streptophyta</taxon>
        <taxon>Embryophyta</taxon>
        <taxon>Tracheophyta</taxon>
        <taxon>Spermatophyta</taxon>
        <taxon>Magnoliopsida</taxon>
        <taxon>eudicotyledons</taxon>
        <taxon>Gunneridae</taxon>
        <taxon>Pentapetalae</taxon>
        <taxon>asterids</taxon>
        <taxon>campanulids</taxon>
        <taxon>Asterales</taxon>
        <taxon>Asteraceae</taxon>
        <taxon>Cichorioideae</taxon>
        <taxon>Cichorieae</taxon>
        <taxon>Lactucinae</taxon>
        <taxon>Lactuca</taxon>
    </lineage>
</organism>
<sequence>MDVRKQKAKRNETPNMKLQLYPCSLGDPTFFLDLANALDTTGFQTAFHVETSGSMLGECVGHLVANCLVNSWANRGFIRGVKSL</sequence>
<evidence type="ECO:0000313" key="2">
    <source>
        <dbReference type="Proteomes" id="UP001157418"/>
    </source>
</evidence>
<keyword evidence="2" id="KW-1185">Reference proteome</keyword>
<reference evidence="1 2" key="1">
    <citation type="submission" date="2022-01" db="EMBL/GenBank/DDBJ databases">
        <authorList>
            <person name="Xiong W."/>
            <person name="Schranz E."/>
        </authorList>
    </citation>
    <scope>NUCLEOTIDE SEQUENCE [LARGE SCALE GENOMIC DNA]</scope>
</reference>
<evidence type="ECO:0000313" key="1">
    <source>
        <dbReference type="EMBL" id="CAH1432469.1"/>
    </source>
</evidence>